<gene>
    <name evidence="1" type="ORF">FC92_GL000999</name>
</gene>
<organism evidence="1 2">
    <name type="scientific">Liquorilactobacillus hordei DSM 19519</name>
    <dbReference type="NCBI Taxonomy" id="1423759"/>
    <lineage>
        <taxon>Bacteria</taxon>
        <taxon>Bacillati</taxon>
        <taxon>Bacillota</taxon>
        <taxon>Bacilli</taxon>
        <taxon>Lactobacillales</taxon>
        <taxon>Lactobacillaceae</taxon>
        <taxon>Liquorilactobacillus</taxon>
    </lineage>
</organism>
<dbReference type="OrthoDB" id="9955681at2"/>
<sequence>MVEFASLKSDPNKRTIKAVIKSPTGDITVYEPSKKEVDVIMSLQEFIISLNKDNKGKEDENRLDISGATVMKEIVPLLTDIDMNDLSEEEIREVIEYPSLAMMELNQVLAQIVTTVYKTAILSYANKLLEHDVTLETMKLDHAAVGSFISQANETDRGRELVKELIAEADNIEGNKKNSTETKINEENNKVVPINKHNEINKTPEEIYKEKVLDKFDDSFEEDSRPE</sequence>
<keyword evidence="2" id="KW-1185">Reference proteome</keyword>
<comment type="caution">
    <text evidence="1">The sequence shown here is derived from an EMBL/GenBank/DDBJ whole genome shotgun (WGS) entry which is preliminary data.</text>
</comment>
<protein>
    <submittedName>
        <fullName evidence="1">Uncharacterized protein</fullName>
    </submittedName>
</protein>
<dbReference type="RefSeq" id="WP_057868719.1">
    <property type="nucleotide sequence ID" value="NZ_AZDX01000003.1"/>
</dbReference>
<evidence type="ECO:0000313" key="1">
    <source>
        <dbReference type="EMBL" id="KRL07932.1"/>
    </source>
</evidence>
<name>A0A0R1MIY5_9LACO</name>
<accession>A0A0R1MIY5</accession>
<reference evidence="1 2" key="1">
    <citation type="journal article" date="2015" name="Genome Announc.">
        <title>Expanding the biotechnology potential of lactobacilli through comparative genomics of 213 strains and associated genera.</title>
        <authorList>
            <person name="Sun Z."/>
            <person name="Harris H.M."/>
            <person name="McCann A."/>
            <person name="Guo C."/>
            <person name="Argimon S."/>
            <person name="Zhang W."/>
            <person name="Yang X."/>
            <person name="Jeffery I.B."/>
            <person name="Cooney J.C."/>
            <person name="Kagawa T.F."/>
            <person name="Liu W."/>
            <person name="Song Y."/>
            <person name="Salvetti E."/>
            <person name="Wrobel A."/>
            <person name="Rasinkangas P."/>
            <person name="Parkhill J."/>
            <person name="Rea M.C."/>
            <person name="O'Sullivan O."/>
            <person name="Ritari J."/>
            <person name="Douillard F.P."/>
            <person name="Paul Ross R."/>
            <person name="Yang R."/>
            <person name="Briner A.E."/>
            <person name="Felis G.E."/>
            <person name="de Vos W.M."/>
            <person name="Barrangou R."/>
            <person name="Klaenhammer T.R."/>
            <person name="Caufield P.W."/>
            <person name="Cui Y."/>
            <person name="Zhang H."/>
            <person name="O'Toole P.W."/>
        </authorList>
    </citation>
    <scope>NUCLEOTIDE SEQUENCE [LARGE SCALE GENOMIC DNA]</scope>
    <source>
        <strain evidence="1 2">DSM 19519</strain>
    </source>
</reference>
<dbReference type="EMBL" id="AZDX01000003">
    <property type="protein sequence ID" value="KRL07932.1"/>
    <property type="molecule type" value="Genomic_DNA"/>
</dbReference>
<dbReference type="STRING" id="1423759.FC92_GL000999"/>
<evidence type="ECO:0000313" key="2">
    <source>
        <dbReference type="Proteomes" id="UP000051448"/>
    </source>
</evidence>
<dbReference type="PATRIC" id="fig|1423759.3.peg.1054"/>
<dbReference type="Proteomes" id="UP000051448">
    <property type="component" value="Unassembled WGS sequence"/>
</dbReference>
<proteinExistence type="predicted"/>
<dbReference type="AlphaFoldDB" id="A0A0R1MIY5"/>
<dbReference type="GeneID" id="98309606"/>